<dbReference type="InterPro" id="IPR029058">
    <property type="entry name" value="AB_hydrolase_fold"/>
</dbReference>
<dbReference type="Pfam" id="PF12697">
    <property type="entry name" value="Abhydrolase_6"/>
    <property type="match status" value="1"/>
</dbReference>
<gene>
    <name evidence="3" type="ORF">RND81_04G056400</name>
</gene>
<evidence type="ECO:0000256" key="1">
    <source>
        <dbReference type="SAM" id="SignalP"/>
    </source>
</evidence>
<feature type="chain" id="PRO_5043643185" description="AB hydrolase-1 domain-containing protein" evidence="1">
    <location>
        <begin position="22"/>
        <end position="346"/>
    </location>
</feature>
<dbReference type="EMBL" id="JBDFQZ010000004">
    <property type="protein sequence ID" value="KAK9733273.1"/>
    <property type="molecule type" value="Genomic_DNA"/>
</dbReference>
<keyword evidence="4" id="KW-1185">Reference proteome</keyword>
<dbReference type="PANTHER" id="PTHR45763">
    <property type="entry name" value="HYDROLASE, ALPHA/BETA FOLD FAMILY PROTEIN, EXPRESSED-RELATED"/>
    <property type="match status" value="1"/>
</dbReference>
<dbReference type="AlphaFoldDB" id="A0AAW1LID9"/>
<reference evidence="3" key="1">
    <citation type="submission" date="2024-03" db="EMBL/GenBank/DDBJ databases">
        <title>WGS assembly of Saponaria officinalis var. Norfolk2.</title>
        <authorList>
            <person name="Jenkins J."/>
            <person name="Shu S."/>
            <person name="Grimwood J."/>
            <person name="Barry K."/>
            <person name="Goodstein D."/>
            <person name="Schmutz J."/>
            <person name="Leebens-Mack J."/>
            <person name="Osbourn A."/>
        </authorList>
    </citation>
    <scope>NUCLEOTIDE SEQUENCE [LARGE SCALE GENOMIC DNA]</scope>
    <source>
        <strain evidence="3">JIC</strain>
    </source>
</reference>
<protein>
    <recommendedName>
        <fullName evidence="2">AB hydrolase-1 domain-containing protein</fullName>
    </recommendedName>
</protein>
<dbReference type="FunFam" id="3.40.50.1820:FF:000270">
    <property type="entry name" value="Alpha/beta-Hydrolases superfamily protein"/>
    <property type="match status" value="1"/>
</dbReference>
<name>A0AAW1LID9_SAPOF</name>
<evidence type="ECO:0000313" key="3">
    <source>
        <dbReference type="EMBL" id="KAK9733273.1"/>
    </source>
</evidence>
<sequence>MRMRVKNGAVILLTIVVSTWIYQSILPPSPQLCGYPGGPPITASRVKLRDGRYLAYKETGVSRENAKHKILFIHGFGNARHDVVIAYKLPQTFFEELGVCIISFDRPGYGESDPDPNRTLKSTSLDIEELADQLKLGDKFYVAGFSMGGQTVWGSLKYIPHRLAGAVLIAPVVNYWWDGFPTNLSKEAFQKQFPEDQWALRVAHYIPWLTYWWNTQKFFPGSSVAAGRAALTSKDYQILSTLPYVAEHRVQVKQQGEYESLHRDMIIGFGAWEFSPLELSNPIPNREGAVQIWQGDDDALVPVTLQRYIAEKLPWIRYHEIAGAGHMFPLADGMPEVIIRSLLGDS</sequence>
<keyword evidence="1" id="KW-0732">Signal</keyword>
<feature type="domain" description="AB hydrolase-1" evidence="2">
    <location>
        <begin position="70"/>
        <end position="332"/>
    </location>
</feature>
<dbReference type="Gene3D" id="3.40.50.1820">
    <property type="entry name" value="alpha/beta hydrolase"/>
    <property type="match status" value="1"/>
</dbReference>
<dbReference type="Proteomes" id="UP001443914">
    <property type="component" value="Unassembled WGS sequence"/>
</dbReference>
<proteinExistence type="predicted"/>
<dbReference type="SUPFAM" id="SSF53474">
    <property type="entry name" value="alpha/beta-Hydrolases"/>
    <property type="match status" value="1"/>
</dbReference>
<dbReference type="PANTHER" id="PTHR45763:SF51">
    <property type="entry name" value="ALPHA_BETA-HYDROLASES SUPERFAMILY PROTEIN"/>
    <property type="match status" value="1"/>
</dbReference>
<organism evidence="3 4">
    <name type="scientific">Saponaria officinalis</name>
    <name type="common">Common soapwort</name>
    <name type="synonym">Lychnis saponaria</name>
    <dbReference type="NCBI Taxonomy" id="3572"/>
    <lineage>
        <taxon>Eukaryota</taxon>
        <taxon>Viridiplantae</taxon>
        <taxon>Streptophyta</taxon>
        <taxon>Embryophyta</taxon>
        <taxon>Tracheophyta</taxon>
        <taxon>Spermatophyta</taxon>
        <taxon>Magnoliopsida</taxon>
        <taxon>eudicotyledons</taxon>
        <taxon>Gunneridae</taxon>
        <taxon>Pentapetalae</taxon>
        <taxon>Caryophyllales</taxon>
        <taxon>Caryophyllaceae</taxon>
        <taxon>Caryophylleae</taxon>
        <taxon>Saponaria</taxon>
    </lineage>
</organism>
<feature type="signal peptide" evidence="1">
    <location>
        <begin position="1"/>
        <end position="21"/>
    </location>
</feature>
<evidence type="ECO:0000259" key="2">
    <source>
        <dbReference type="Pfam" id="PF12697"/>
    </source>
</evidence>
<dbReference type="InterPro" id="IPR000073">
    <property type="entry name" value="AB_hydrolase_1"/>
</dbReference>
<accession>A0AAW1LID9</accession>
<comment type="caution">
    <text evidence="3">The sequence shown here is derived from an EMBL/GenBank/DDBJ whole genome shotgun (WGS) entry which is preliminary data.</text>
</comment>
<evidence type="ECO:0000313" key="4">
    <source>
        <dbReference type="Proteomes" id="UP001443914"/>
    </source>
</evidence>